<gene>
    <name evidence="2" type="ORF">QQX02_11315</name>
</gene>
<proteinExistence type="predicted"/>
<dbReference type="Gene3D" id="3.40.30.10">
    <property type="entry name" value="Glutaredoxin"/>
    <property type="match status" value="1"/>
</dbReference>
<comment type="caution">
    <text evidence="2">The sequence shown here is derived from an EMBL/GenBank/DDBJ whole genome shotgun (WGS) entry which is preliminary data.</text>
</comment>
<dbReference type="InterPro" id="IPR013766">
    <property type="entry name" value="Thioredoxin_domain"/>
</dbReference>
<evidence type="ECO:0000259" key="1">
    <source>
        <dbReference type="PROSITE" id="PS51352"/>
    </source>
</evidence>
<keyword evidence="3" id="KW-1185">Reference proteome</keyword>
<dbReference type="InterPro" id="IPR036249">
    <property type="entry name" value="Thioredoxin-like_sf"/>
</dbReference>
<sequence length="163" mass="16806">MTTLSTPLTAGATLPALALTSPSGEAISLDALTASADPTVLYLMRTSTCPVCHQHLRHLARMVAAGEIEPPVVIVPGAGPDAAAVARRHPELAARIVASGTAHADLGLFVHMGLQQSGTYVVSAGRVAYARYATVPMGSFDAAETRRALQEATADDPVHDEGV</sequence>
<dbReference type="Proteomes" id="UP001172708">
    <property type="component" value="Unassembled WGS sequence"/>
</dbReference>
<evidence type="ECO:0000313" key="2">
    <source>
        <dbReference type="EMBL" id="MDN4481511.1"/>
    </source>
</evidence>
<accession>A0ABT8GJA2</accession>
<protein>
    <submittedName>
        <fullName evidence="2">Redoxin domain-containing protein</fullName>
    </submittedName>
</protein>
<reference evidence="2" key="1">
    <citation type="submission" date="2023-06" db="EMBL/GenBank/DDBJ databases">
        <title>Egi l300058.</title>
        <authorList>
            <person name="Gao L."/>
            <person name="Fang B.-Z."/>
            <person name="Li W.-J."/>
        </authorList>
    </citation>
    <scope>NUCLEOTIDE SEQUENCE</scope>
    <source>
        <strain evidence="2">EGI L300058</strain>
    </source>
</reference>
<dbReference type="SUPFAM" id="SSF52833">
    <property type="entry name" value="Thioredoxin-like"/>
    <property type="match status" value="1"/>
</dbReference>
<dbReference type="PROSITE" id="PS51352">
    <property type="entry name" value="THIOREDOXIN_2"/>
    <property type="match status" value="1"/>
</dbReference>
<evidence type="ECO:0000313" key="3">
    <source>
        <dbReference type="Proteomes" id="UP001172708"/>
    </source>
</evidence>
<dbReference type="RefSeq" id="WP_301143182.1">
    <property type="nucleotide sequence ID" value="NZ_JAUHQA010000001.1"/>
</dbReference>
<organism evidence="2 3">
    <name type="scientific">Demequina muriae</name>
    <dbReference type="NCBI Taxonomy" id="3051664"/>
    <lineage>
        <taxon>Bacteria</taxon>
        <taxon>Bacillati</taxon>
        <taxon>Actinomycetota</taxon>
        <taxon>Actinomycetes</taxon>
        <taxon>Micrococcales</taxon>
        <taxon>Demequinaceae</taxon>
        <taxon>Demequina</taxon>
    </lineage>
</organism>
<feature type="domain" description="Thioredoxin" evidence="1">
    <location>
        <begin position="8"/>
        <end position="154"/>
    </location>
</feature>
<name>A0ABT8GJA2_9MICO</name>
<dbReference type="EMBL" id="JAUHQA010000001">
    <property type="protein sequence ID" value="MDN4481511.1"/>
    <property type="molecule type" value="Genomic_DNA"/>
</dbReference>